<keyword evidence="18" id="KW-0539">Nucleus</keyword>
<evidence type="ECO:0000256" key="12">
    <source>
        <dbReference type="ARBA" id="ARBA00022843"/>
    </source>
</evidence>
<evidence type="ECO:0000256" key="5">
    <source>
        <dbReference type="ARBA" id="ARBA00022499"/>
    </source>
</evidence>
<dbReference type="SUPFAM" id="SSF46785">
    <property type="entry name" value="Winged helix' DNA-binding domain"/>
    <property type="match status" value="1"/>
</dbReference>
<dbReference type="SMART" id="SM00526">
    <property type="entry name" value="H15"/>
    <property type="match status" value="1"/>
</dbReference>
<sequence>MVKLANPLYTEWILEAIQKIKRQKQRPSEERICHAVSTLHGLDKSTVLLQLELAVKDGSILKVTSKGCASYKDPDNPGRIAAIRVGGPVSSPTGSVVPAGDLRHLDWNKVLRRAIEGLSVPAGSSLRNIERFLRSQDDLANVVANPRFQQRLRLAAKRAVNNGRLLKDGPLYRMRNGSVGIKTGFRSSIGLALDLPPVTLLPHERDQPRADPIPICSFCLGTKESNRDKIPEELLSCADCGSSGHPSCLKFSADLTANVKALRWQCIECKTCSSCQVQGKNADEMLFCDSCDRGFHMECCDPPLSRMPKGMWICQVCRPKEQEEKRLLHKTAAQIRRRYAKPGRPRKNLAHQIMPERSAARTLDLCEREVHGQGHKISACTSPTSSTISYSADMQSRLSSLGIPLTSTPASLTSSSTLPPYNKKTKSLIDGLSRFFTPSPLGRRMRAEASTSSEPHRPNKRTYRKRLCEPHSISAVTGTSQRITALCSALTTPCSLSGHSPTSVNPSQSDSPQSSSSQSSGPSLSSLASSSQLKGLFDGLSHIYATQGQSRQKGLPSYAPPKRGQCTRDASSSPTSPLQIHGNKPIEGFSSKLSSVSCSDSAWPPKRGRPFKTALHFKRAPFLKKHRLLGRFRYKASPQRGGPMPGRSSLPHGRNHAMWSDQNRVLNSLRCLKREVHETRLPLSNDQVTEEDMKMFKHTQELTTKRTELISSGDHGPSLIEFGKYEIQTWYSSPYPPEYLRLQKLYLCEFCLKYMKSQDILQRHSKKCGWFHPPANEIYRKDDLSVFEVDGNVSKIFCQNLCLLAKLFLDHKTLYYDVEPFLFYVLTQNDEKGCHLIGYFSKEKLCQQKYNVSCIMIMPQYQRQGFGRFLIDFSYLLSRRESQAGSPEKPLSDLGRLSYLAYWKSVILEYLHNHPDKSVSIRGISKATGMCPHDIATTLQQLNMIDVQDGRFLIIRKHHTIQKHMSSLREKPRLYEVDPDFLVWTPAKSVYRKTSASHRRVGAEKANLAVCSDSTAEKRARMMGSRIPPLTKSNNYARRNPEQILTSTTEKDLTVSEDSSSDDDTSVLSQSAPGLKRKRAGPLRRKRGRRRVRINSSVTTETISERTEVLDEPFENSDVESPAPQLGHSVGREESEEEEEESSLRRVVRRPGRPRKKERRDDNHSNQQEGEQVE</sequence>
<evidence type="ECO:0000313" key="28">
    <source>
        <dbReference type="EMBL" id="KAF5901564.1"/>
    </source>
</evidence>
<evidence type="ECO:0000256" key="7">
    <source>
        <dbReference type="ARBA" id="ARBA00022679"/>
    </source>
</evidence>
<evidence type="ECO:0000256" key="1">
    <source>
        <dbReference type="ARBA" id="ARBA00004123"/>
    </source>
</evidence>
<dbReference type="EC" id="2.3.1.48" evidence="3"/>
<dbReference type="GO" id="GO:0006357">
    <property type="term" value="P:regulation of transcription by RNA polymerase II"/>
    <property type="evidence" value="ECO:0007669"/>
    <property type="project" value="TreeGrafter"/>
</dbReference>
<evidence type="ECO:0000256" key="8">
    <source>
        <dbReference type="ARBA" id="ARBA00022723"/>
    </source>
</evidence>
<keyword evidence="8" id="KW-0479">Metal-binding</keyword>
<dbReference type="InterPro" id="IPR050603">
    <property type="entry name" value="MYST_HAT"/>
</dbReference>
<name>A0A8J4TZH7_CLAMG</name>
<feature type="domain" description="PHD-type" evidence="24">
    <location>
        <begin position="269"/>
        <end position="320"/>
    </location>
</feature>
<feature type="domain" description="SAMD1-like winged helix (WH)" evidence="27">
    <location>
        <begin position="1"/>
        <end position="77"/>
    </location>
</feature>
<dbReference type="FunFam" id="3.40.630.30:FF:000001">
    <property type="entry name" value="Histone acetyltransferase"/>
    <property type="match status" value="1"/>
</dbReference>
<dbReference type="Pfam" id="PF17772">
    <property type="entry name" value="zf-MYST"/>
    <property type="match status" value="1"/>
</dbReference>
<keyword evidence="17" id="KW-0804">Transcription</keyword>
<evidence type="ECO:0000256" key="19">
    <source>
        <dbReference type="ARBA" id="ARBA00023315"/>
    </source>
</evidence>
<keyword evidence="7" id="KW-0808">Transferase</keyword>
<feature type="region of interest" description="Disordered" evidence="23">
    <location>
        <begin position="548"/>
        <end position="586"/>
    </location>
</feature>
<dbReference type="GO" id="GO:0000786">
    <property type="term" value="C:nucleosome"/>
    <property type="evidence" value="ECO:0007669"/>
    <property type="project" value="InterPro"/>
</dbReference>
<dbReference type="InterPro" id="IPR036390">
    <property type="entry name" value="WH_DNA-bd_sf"/>
</dbReference>
<evidence type="ECO:0000256" key="2">
    <source>
        <dbReference type="ARBA" id="ARBA00010107"/>
    </source>
</evidence>
<accession>A0A8J4TZH7</accession>
<evidence type="ECO:0000256" key="22">
    <source>
        <dbReference type="PROSITE-ProRule" id="PRU00146"/>
    </source>
</evidence>
<dbReference type="InterPro" id="IPR002717">
    <property type="entry name" value="HAT_MYST-type"/>
</dbReference>
<evidence type="ECO:0000259" key="27">
    <source>
        <dbReference type="PROSITE" id="PS52014"/>
    </source>
</evidence>
<evidence type="ECO:0000256" key="11">
    <source>
        <dbReference type="ARBA" id="ARBA00022833"/>
    </source>
</evidence>
<keyword evidence="10 22" id="KW-0863">Zinc-finger</keyword>
<evidence type="ECO:0000256" key="13">
    <source>
        <dbReference type="ARBA" id="ARBA00022853"/>
    </source>
</evidence>
<dbReference type="GO" id="GO:0008270">
    <property type="term" value="F:zinc ion binding"/>
    <property type="evidence" value="ECO:0007669"/>
    <property type="project" value="UniProtKB-KW"/>
</dbReference>
<dbReference type="FunFam" id="3.30.60.60:FF:000001">
    <property type="entry name" value="Histone acetyltransferase"/>
    <property type="match status" value="1"/>
</dbReference>
<keyword evidence="13" id="KW-0156">Chromatin regulator</keyword>
<evidence type="ECO:0000256" key="23">
    <source>
        <dbReference type="SAM" id="MobiDB-lite"/>
    </source>
</evidence>
<dbReference type="Gene3D" id="1.10.10.10">
    <property type="entry name" value="Winged helix-like DNA-binding domain superfamily/Winged helix DNA-binding domain"/>
    <property type="match status" value="2"/>
</dbReference>
<feature type="compositionally biased region" description="Basic residues" evidence="23">
    <location>
        <begin position="1146"/>
        <end position="1158"/>
    </location>
</feature>
<comment type="catalytic activity">
    <reaction evidence="20">
        <text>L-lysyl-[protein] + acetyl-CoA = N(6)-acetyl-L-lysyl-[protein] + CoA + H(+)</text>
        <dbReference type="Rhea" id="RHEA:45948"/>
        <dbReference type="Rhea" id="RHEA-COMP:9752"/>
        <dbReference type="Rhea" id="RHEA-COMP:10731"/>
        <dbReference type="ChEBI" id="CHEBI:15378"/>
        <dbReference type="ChEBI" id="CHEBI:29969"/>
        <dbReference type="ChEBI" id="CHEBI:57287"/>
        <dbReference type="ChEBI" id="CHEBI:57288"/>
        <dbReference type="ChEBI" id="CHEBI:61930"/>
        <dbReference type="EC" id="2.3.1.48"/>
    </reaction>
</comment>
<feature type="active site" description="Proton donor/acceptor" evidence="21">
    <location>
        <position position="888"/>
    </location>
</feature>
<reference evidence="28" key="1">
    <citation type="submission" date="2020-07" db="EMBL/GenBank/DDBJ databases">
        <title>Clarias magur genome sequencing, assembly and annotation.</title>
        <authorList>
            <person name="Kushwaha B."/>
            <person name="Kumar R."/>
            <person name="Das P."/>
            <person name="Joshi C.G."/>
            <person name="Kumar D."/>
            <person name="Nagpure N.S."/>
            <person name="Pandey M."/>
            <person name="Agarwal S."/>
            <person name="Srivastava S."/>
            <person name="Singh M."/>
            <person name="Sahoo L."/>
            <person name="Jayasankar P."/>
            <person name="Meher P.K."/>
            <person name="Koringa P.G."/>
            <person name="Iquebal M.A."/>
            <person name="Das S.P."/>
            <person name="Bit A."/>
            <person name="Patnaik S."/>
            <person name="Patel N."/>
            <person name="Shah T.M."/>
            <person name="Hinsu A."/>
            <person name="Jena J.K."/>
        </authorList>
    </citation>
    <scope>NUCLEOTIDE SEQUENCE</scope>
    <source>
        <strain evidence="28">CIFAMagur01</strain>
        <tissue evidence="28">Testis</tissue>
    </source>
</reference>
<keyword evidence="19" id="KW-0012">Acyltransferase</keyword>
<keyword evidence="5" id="KW-1017">Isopeptide bond</keyword>
<dbReference type="InterPro" id="IPR019787">
    <property type="entry name" value="Znf_PHD-finger"/>
</dbReference>
<feature type="compositionally biased region" description="Polar residues" evidence="23">
    <location>
        <begin position="1165"/>
        <end position="1174"/>
    </location>
</feature>
<dbReference type="CDD" id="cd15527">
    <property type="entry name" value="PHD2_KAT6A_6B"/>
    <property type="match status" value="1"/>
</dbReference>
<dbReference type="GO" id="GO:0006334">
    <property type="term" value="P:nucleosome assembly"/>
    <property type="evidence" value="ECO:0007669"/>
    <property type="project" value="InterPro"/>
</dbReference>
<dbReference type="CDD" id="cd04301">
    <property type="entry name" value="NAT_SF"/>
    <property type="match status" value="1"/>
</dbReference>
<evidence type="ECO:0000256" key="6">
    <source>
        <dbReference type="ARBA" id="ARBA00022553"/>
    </source>
</evidence>
<keyword evidence="14" id="KW-0007">Acetylation</keyword>
<dbReference type="EMBL" id="QNUK01000109">
    <property type="protein sequence ID" value="KAF5901564.1"/>
    <property type="molecule type" value="Genomic_DNA"/>
</dbReference>
<evidence type="ECO:0000256" key="20">
    <source>
        <dbReference type="ARBA" id="ARBA00048017"/>
    </source>
</evidence>
<dbReference type="FunFam" id="3.30.40.10:FF:000035">
    <property type="entry name" value="Histone acetyltransferase"/>
    <property type="match status" value="1"/>
</dbReference>
<dbReference type="GO" id="GO:0045935">
    <property type="term" value="P:positive regulation of nucleobase-containing compound metabolic process"/>
    <property type="evidence" value="ECO:0007669"/>
    <property type="project" value="UniProtKB-ARBA"/>
</dbReference>
<dbReference type="PROSITE" id="PS52014">
    <property type="entry name" value="SAMD1_WH"/>
    <property type="match status" value="1"/>
</dbReference>
<dbReference type="InterPro" id="IPR048589">
    <property type="entry name" value="SAMD1-like_WH"/>
</dbReference>
<dbReference type="InterPro" id="IPR016181">
    <property type="entry name" value="Acyl_CoA_acyltransferase"/>
</dbReference>
<dbReference type="Gene3D" id="3.40.630.30">
    <property type="match status" value="1"/>
</dbReference>
<comment type="similarity">
    <text evidence="2">Belongs to the MYST (SAS/MOZ) family.</text>
</comment>
<feature type="domain" description="PHD-type" evidence="24">
    <location>
        <begin position="213"/>
        <end position="272"/>
    </location>
</feature>
<keyword evidence="4" id="KW-0678">Repressor</keyword>
<organism evidence="28 29">
    <name type="scientific">Clarias magur</name>
    <name type="common">Asian catfish</name>
    <name type="synonym">Macropteronotus magur</name>
    <dbReference type="NCBI Taxonomy" id="1594786"/>
    <lineage>
        <taxon>Eukaryota</taxon>
        <taxon>Metazoa</taxon>
        <taxon>Chordata</taxon>
        <taxon>Craniata</taxon>
        <taxon>Vertebrata</taxon>
        <taxon>Euteleostomi</taxon>
        <taxon>Actinopterygii</taxon>
        <taxon>Neopterygii</taxon>
        <taxon>Teleostei</taxon>
        <taxon>Ostariophysi</taxon>
        <taxon>Siluriformes</taxon>
        <taxon>Clariidae</taxon>
        <taxon>Clarias</taxon>
    </lineage>
</organism>
<evidence type="ECO:0000256" key="15">
    <source>
        <dbReference type="ARBA" id="ARBA00023015"/>
    </source>
</evidence>
<keyword evidence="29" id="KW-1185">Reference proteome</keyword>
<evidence type="ECO:0000259" key="24">
    <source>
        <dbReference type="PROSITE" id="PS50016"/>
    </source>
</evidence>
<dbReference type="SUPFAM" id="SSF57903">
    <property type="entry name" value="FYVE/PHD zinc finger"/>
    <property type="match status" value="2"/>
</dbReference>
<keyword evidence="6" id="KW-0597">Phosphoprotein</keyword>
<feature type="domain" description="H15" evidence="25">
    <location>
        <begin position="103"/>
        <end position="176"/>
    </location>
</feature>
<dbReference type="GO" id="GO:0010557">
    <property type="term" value="P:positive regulation of macromolecule biosynthetic process"/>
    <property type="evidence" value="ECO:0007669"/>
    <property type="project" value="UniProtKB-ARBA"/>
</dbReference>
<feature type="region of interest" description="Disordered" evidence="23">
    <location>
        <begin position="1018"/>
        <end position="1174"/>
    </location>
</feature>
<comment type="subcellular location">
    <subcellularLocation>
        <location evidence="1">Nucleus</location>
    </subcellularLocation>
</comment>
<keyword evidence="16" id="KW-0010">Activator</keyword>
<dbReference type="PROSITE" id="PS51504">
    <property type="entry name" value="H15"/>
    <property type="match status" value="1"/>
</dbReference>
<evidence type="ECO:0000256" key="18">
    <source>
        <dbReference type="ARBA" id="ARBA00023242"/>
    </source>
</evidence>
<keyword evidence="15" id="KW-0805">Transcription regulation</keyword>
<dbReference type="GO" id="GO:0005634">
    <property type="term" value="C:nucleus"/>
    <property type="evidence" value="ECO:0007669"/>
    <property type="project" value="UniProtKB-SubCell"/>
</dbReference>
<evidence type="ECO:0000256" key="10">
    <source>
        <dbReference type="ARBA" id="ARBA00022771"/>
    </source>
</evidence>
<feature type="compositionally biased region" description="Polar residues" evidence="23">
    <location>
        <begin position="568"/>
        <end position="578"/>
    </location>
</feature>
<feature type="compositionally biased region" description="Basic residues" evidence="23">
    <location>
        <begin position="1075"/>
        <end position="1093"/>
    </location>
</feature>
<evidence type="ECO:0000256" key="16">
    <source>
        <dbReference type="ARBA" id="ARBA00023159"/>
    </source>
</evidence>
<dbReference type="GO" id="GO:0010484">
    <property type="term" value="F:histone H3 acetyltransferase activity"/>
    <property type="evidence" value="ECO:0007669"/>
    <property type="project" value="TreeGrafter"/>
</dbReference>
<feature type="region of interest" description="Disordered" evidence="23">
    <location>
        <begin position="435"/>
        <end position="467"/>
    </location>
</feature>
<evidence type="ECO:0000256" key="21">
    <source>
        <dbReference type="PIRSR" id="PIRSR602717-51"/>
    </source>
</evidence>
<evidence type="ECO:0000256" key="3">
    <source>
        <dbReference type="ARBA" id="ARBA00013184"/>
    </source>
</evidence>
<dbReference type="PANTHER" id="PTHR10615:SF73">
    <property type="entry name" value="HISTONE ACETYLTRANSFERASE KAT6B"/>
    <property type="match status" value="1"/>
</dbReference>
<evidence type="ECO:0000259" key="26">
    <source>
        <dbReference type="PROSITE" id="PS51726"/>
    </source>
</evidence>
<protein>
    <recommendedName>
        <fullName evidence="3">histone acetyltransferase</fullName>
        <ecNumber evidence="3">2.3.1.48</ecNumber>
    </recommendedName>
</protein>
<dbReference type="PROSITE" id="PS51726">
    <property type="entry name" value="MYST_HAT"/>
    <property type="match status" value="1"/>
</dbReference>
<dbReference type="GO" id="GO:0003712">
    <property type="term" value="F:transcription coregulator activity"/>
    <property type="evidence" value="ECO:0007669"/>
    <property type="project" value="TreeGrafter"/>
</dbReference>
<feature type="region of interest" description="Disordered" evidence="23">
    <location>
        <begin position="497"/>
        <end position="528"/>
    </location>
</feature>
<keyword evidence="11" id="KW-0862">Zinc</keyword>
<dbReference type="PANTHER" id="PTHR10615">
    <property type="entry name" value="HISTONE ACETYLTRANSFERASE"/>
    <property type="match status" value="1"/>
</dbReference>
<evidence type="ECO:0000313" key="29">
    <source>
        <dbReference type="Proteomes" id="UP000727407"/>
    </source>
</evidence>
<dbReference type="Gene3D" id="3.30.40.10">
    <property type="entry name" value="Zinc/RING finger domain, C3HC4 (zinc finger)"/>
    <property type="match status" value="1"/>
</dbReference>
<evidence type="ECO:0000256" key="17">
    <source>
        <dbReference type="ARBA" id="ARBA00023163"/>
    </source>
</evidence>
<dbReference type="GO" id="GO:0003682">
    <property type="term" value="F:chromatin binding"/>
    <property type="evidence" value="ECO:0007669"/>
    <property type="project" value="TreeGrafter"/>
</dbReference>
<feature type="domain" description="MYST-type HAT" evidence="26">
    <location>
        <begin position="712"/>
        <end position="986"/>
    </location>
</feature>
<dbReference type="Pfam" id="PF01853">
    <property type="entry name" value="MOZ_SAS"/>
    <property type="match status" value="1"/>
</dbReference>
<dbReference type="GO" id="GO:0040029">
    <property type="term" value="P:epigenetic regulation of gene expression"/>
    <property type="evidence" value="ECO:0007669"/>
    <property type="project" value="UniProtKB-ARBA"/>
</dbReference>
<proteinExistence type="inferred from homology"/>
<dbReference type="InterPro" id="IPR036388">
    <property type="entry name" value="WH-like_DNA-bd_sf"/>
</dbReference>
<dbReference type="InterPro" id="IPR011011">
    <property type="entry name" value="Znf_FYVE_PHD"/>
</dbReference>
<feature type="compositionally biased region" description="Polar residues" evidence="23">
    <location>
        <begin position="1031"/>
        <end position="1048"/>
    </location>
</feature>
<dbReference type="AlphaFoldDB" id="A0A8J4TZH7"/>
<dbReference type="GO" id="GO:0070776">
    <property type="term" value="C:MOZ/MORF histone acetyltransferase complex"/>
    <property type="evidence" value="ECO:0007669"/>
    <property type="project" value="TreeGrafter"/>
</dbReference>
<gene>
    <name evidence="28" type="primary">kat6b</name>
    <name evidence="28" type="ORF">DAT39_008705</name>
</gene>
<dbReference type="FunFam" id="1.10.10.10:FF:000123">
    <property type="entry name" value="Histone acetyltransferase"/>
    <property type="match status" value="1"/>
</dbReference>
<dbReference type="Pfam" id="PF00628">
    <property type="entry name" value="PHD"/>
    <property type="match status" value="2"/>
</dbReference>
<evidence type="ECO:0000256" key="4">
    <source>
        <dbReference type="ARBA" id="ARBA00022491"/>
    </source>
</evidence>
<dbReference type="FunFam" id="1.10.10.10:FF:000132">
    <property type="entry name" value="Histone acetyltransferase"/>
    <property type="match status" value="1"/>
</dbReference>
<dbReference type="SUPFAM" id="SSF55729">
    <property type="entry name" value="Acyl-CoA N-acyltransferases (Nat)"/>
    <property type="match status" value="1"/>
</dbReference>
<keyword evidence="12" id="KW-0832">Ubl conjugation</keyword>
<evidence type="ECO:0000256" key="9">
    <source>
        <dbReference type="ARBA" id="ARBA00022737"/>
    </source>
</evidence>
<dbReference type="GO" id="GO:0003677">
    <property type="term" value="F:DNA binding"/>
    <property type="evidence" value="ECO:0007669"/>
    <property type="project" value="InterPro"/>
</dbReference>
<dbReference type="OrthoDB" id="787137at2759"/>
<dbReference type="InterPro" id="IPR040706">
    <property type="entry name" value="Zf-MYST"/>
</dbReference>
<dbReference type="InterPro" id="IPR013083">
    <property type="entry name" value="Znf_RING/FYVE/PHD"/>
</dbReference>
<dbReference type="InterPro" id="IPR005818">
    <property type="entry name" value="Histone_H1/H5_H15"/>
</dbReference>
<feature type="non-terminal residue" evidence="28">
    <location>
        <position position="1174"/>
    </location>
</feature>
<evidence type="ECO:0000259" key="25">
    <source>
        <dbReference type="PROSITE" id="PS51504"/>
    </source>
</evidence>
<dbReference type="Proteomes" id="UP000727407">
    <property type="component" value="Unassembled WGS sequence"/>
</dbReference>
<dbReference type="Gene3D" id="3.30.60.60">
    <property type="entry name" value="N-acetyl transferase-like"/>
    <property type="match status" value="1"/>
</dbReference>
<keyword evidence="9" id="KW-0677">Repeat</keyword>
<dbReference type="SMART" id="SM00249">
    <property type="entry name" value="PHD"/>
    <property type="match status" value="2"/>
</dbReference>
<comment type="caution">
    <text evidence="28">The sequence shown here is derived from an EMBL/GenBank/DDBJ whole genome shotgun (WGS) entry which is preliminary data.</text>
</comment>
<dbReference type="Pfam" id="PF21524">
    <property type="entry name" value="SAMD1_WH"/>
    <property type="match status" value="1"/>
</dbReference>
<feature type="compositionally biased region" description="Low complexity" evidence="23">
    <location>
        <begin position="506"/>
        <end position="528"/>
    </location>
</feature>
<evidence type="ECO:0000256" key="14">
    <source>
        <dbReference type="ARBA" id="ARBA00022990"/>
    </source>
</evidence>
<feature type="region of interest" description="Disordered" evidence="23">
    <location>
        <begin position="635"/>
        <end position="656"/>
    </location>
</feature>
<dbReference type="PROSITE" id="PS50016">
    <property type="entry name" value="ZF_PHD_2"/>
    <property type="match status" value="2"/>
</dbReference>
<dbReference type="InterPro" id="IPR001965">
    <property type="entry name" value="Znf_PHD"/>
</dbReference>